<dbReference type="EMBL" id="MKGR01000024">
    <property type="protein sequence ID" value="OKP03729.1"/>
    <property type="molecule type" value="Genomic_DNA"/>
</dbReference>
<dbReference type="AlphaFoldDB" id="A0A1Q5TU45"/>
<gene>
    <name evidence="1" type="ORF">Xentx_02876</name>
</gene>
<protein>
    <submittedName>
        <fullName evidence="1">Uncharacterized protein</fullName>
    </submittedName>
</protein>
<keyword evidence="2" id="KW-1185">Reference proteome</keyword>
<evidence type="ECO:0000313" key="2">
    <source>
        <dbReference type="Proteomes" id="UP000186277"/>
    </source>
</evidence>
<dbReference type="Proteomes" id="UP000186277">
    <property type="component" value="Unassembled WGS sequence"/>
</dbReference>
<name>A0A1Q5TU45_9GAMM</name>
<accession>A0A1Q5TU45</accession>
<sequence length="47" mass="5704">MPEVQQRFYQRKTLIVPQAINSMGTKLFRCRRMKFSWNTLITFINPI</sequence>
<comment type="caution">
    <text evidence="1">The sequence shown here is derived from an EMBL/GenBank/DDBJ whole genome shotgun (WGS) entry which is preliminary data.</text>
</comment>
<proteinExistence type="predicted"/>
<evidence type="ECO:0000313" key="1">
    <source>
        <dbReference type="EMBL" id="OKP03729.1"/>
    </source>
</evidence>
<organism evidence="1 2">
    <name type="scientific">Xenorhabdus thuongxuanensis</name>
    <dbReference type="NCBI Taxonomy" id="1873484"/>
    <lineage>
        <taxon>Bacteria</taxon>
        <taxon>Pseudomonadati</taxon>
        <taxon>Pseudomonadota</taxon>
        <taxon>Gammaproteobacteria</taxon>
        <taxon>Enterobacterales</taxon>
        <taxon>Morganellaceae</taxon>
        <taxon>Xenorhabdus</taxon>
    </lineage>
</organism>
<reference evidence="1 2" key="1">
    <citation type="submission" date="2016-09" db="EMBL/GenBank/DDBJ databases">
        <title>Xenorhabdus thuongxuanensis sp. nov. and Xenorhabdus eapokensis sp. nov., isolated from Steinernema species.</title>
        <authorList>
            <person name="Kaempfer P."/>
            <person name="Tobias N.J."/>
            <person name="Phan Ke L."/>
            <person name="Bode H.B."/>
            <person name="Glaeser S.P."/>
        </authorList>
    </citation>
    <scope>NUCLEOTIDE SEQUENCE [LARGE SCALE GENOMIC DNA]</scope>
    <source>
        <strain evidence="1 2">30TX1</strain>
    </source>
</reference>